<dbReference type="GO" id="GO:0016342">
    <property type="term" value="C:catenin complex"/>
    <property type="evidence" value="ECO:0007669"/>
    <property type="project" value="TreeGrafter"/>
</dbReference>
<dbReference type="PANTHER" id="PTHR18914:SF30">
    <property type="entry name" value="VINCULIN_ALPHA-CATENIN FAMILY MEMBER 1"/>
    <property type="match status" value="1"/>
</dbReference>
<sequence length="431" mass="47410">MGAAAESLLLSSRNITLVAQKLHFQLEIQSHQEELVTTAQQILVDTMKVRLMLELVSRLVWTESSLLGSMDAAVHSHKRRPPQRQKPAQDLGELLGRLELPAAGAPHGALSRWLWQLREMLAAPRPDRLRGDLDAPLAASVWHGMRLAACSPPPERRCLVARCRRLLELRSAGAQRLDPNNGPPGMGEGSQEPERCAVLRATAEDLSQGVRTGLLRQILDTFTDTQSPLLSLVRAALATPPGSSGCDVKASPPSLQLLAAFRAQAKRMLRVAHFVLVCCPRQRTGQDMEATIAGLWGLAVRVQQFFSQSPQGSGLDRSPAALQALLKEWVRASEGLLACFDDVLNIPEFLSVSIQEMTKHLDFFTWALRSGDPREFAPFVAYLQGLATHIVQVMSRFVDRDRDPIFWNGLRVLIQQLEQSSGGLGAAAQRC</sequence>
<dbReference type="EMBL" id="MKHE01000012">
    <property type="protein sequence ID" value="OWK09636.1"/>
    <property type="molecule type" value="Genomic_DNA"/>
</dbReference>
<evidence type="ECO:0000256" key="1">
    <source>
        <dbReference type="ARBA" id="ARBA00004496"/>
    </source>
</evidence>
<dbReference type="InterPro" id="IPR006077">
    <property type="entry name" value="Vinculin/catenin"/>
</dbReference>
<evidence type="ECO:0000313" key="3">
    <source>
        <dbReference type="EMBL" id="OWK09636.1"/>
    </source>
</evidence>
<dbReference type="Pfam" id="PF01044">
    <property type="entry name" value="Vinculin"/>
    <property type="match status" value="1"/>
</dbReference>
<evidence type="ECO:0000313" key="4">
    <source>
        <dbReference type="Proteomes" id="UP000242450"/>
    </source>
</evidence>
<accession>A0A212CUF8</accession>
<reference evidence="3 4" key="1">
    <citation type="journal article" date="2018" name="Mol. Genet. Genomics">
        <title>The red deer Cervus elaphus genome CerEla1.0: sequencing, annotating, genes, and chromosomes.</title>
        <authorList>
            <person name="Bana N.A."/>
            <person name="Nyiri A."/>
            <person name="Nagy J."/>
            <person name="Frank K."/>
            <person name="Nagy T."/>
            <person name="Steger V."/>
            <person name="Schiller M."/>
            <person name="Lakatos P."/>
            <person name="Sugar L."/>
            <person name="Horn P."/>
            <person name="Barta E."/>
            <person name="Orosz L."/>
        </authorList>
    </citation>
    <scope>NUCLEOTIDE SEQUENCE [LARGE SCALE GENOMIC DNA]</scope>
    <source>
        <strain evidence="3">Hungarian</strain>
    </source>
</reference>
<dbReference type="GO" id="GO:0005912">
    <property type="term" value="C:adherens junction"/>
    <property type="evidence" value="ECO:0007669"/>
    <property type="project" value="TreeGrafter"/>
</dbReference>
<comment type="subcellular location">
    <subcellularLocation>
        <location evidence="1">Cytoplasm</location>
    </subcellularLocation>
</comment>
<dbReference type="GO" id="GO:0008013">
    <property type="term" value="F:beta-catenin binding"/>
    <property type="evidence" value="ECO:0007669"/>
    <property type="project" value="TreeGrafter"/>
</dbReference>
<dbReference type="GO" id="GO:0005737">
    <property type="term" value="C:cytoplasm"/>
    <property type="evidence" value="ECO:0007669"/>
    <property type="project" value="UniProtKB-SubCell"/>
</dbReference>
<protein>
    <submittedName>
        <fullName evidence="3">Uncharacterized protein</fullName>
    </submittedName>
</protein>
<organism evidence="3 4">
    <name type="scientific">Cervus elaphus hippelaphus</name>
    <name type="common">European red deer</name>
    <dbReference type="NCBI Taxonomy" id="46360"/>
    <lineage>
        <taxon>Eukaryota</taxon>
        <taxon>Metazoa</taxon>
        <taxon>Chordata</taxon>
        <taxon>Craniata</taxon>
        <taxon>Vertebrata</taxon>
        <taxon>Euteleostomi</taxon>
        <taxon>Mammalia</taxon>
        <taxon>Eutheria</taxon>
        <taxon>Laurasiatheria</taxon>
        <taxon>Artiodactyla</taxon>
        <taxon>Ruminantia</taxon>
        <taxon>Pecora</taxon>
        <taxon>Cervidae</taxon>
        <taxon>Cervinae</taxon>
        <taxon>Cervus</taxon>
    </lineage>
</organism>
<dbReference type="Gene3D" id="1.20.120.810">
    <property type="entry name" value="Vinculin, Vh2 four-helix bundle"/>
    <property type="match status" value="1"/>
</dbReference>
<dbReference type="OrthoDB" id="9449744at2759"/>
<dbReference type="GO" id="GO:0098609">
    <property type="term" value="P:cell-cell adhesion"/>
    <property type="evidence" value="ECO:0007669"/>
    <property type="project" value="TreeGrafter"/>
</dbReference>
<dbReference type="AlphaFoldDB" id="A0A212CUF8"/>
<dbReference type="GO" id="GO:0016477">
    <property type="term" value="P:cell migration"/>
    <property type="evidence" value="ECO:0007669"/>
    <property type="project" value="TreeGrafter"/>
</dbReference>
<gene>
    <name evidence="3" type="ORF">Celaphus_00006627</name>
</gene>
<name>A0A212CUF8_CEREH</name>
<dbReference type="PANTHER" id="PTHR18914">
    <property type="entry name" value="ALPHA CATENIN"/>
    <property type="match status" value="1"/>
</dbReference>
<comment type="caution">
    <text evidence="3">The sequence shown here is derived from an EMBL/GenBank/DDBJ whole genome shotgun (WGS) entry which is preliminary data.</text>
</comment>
<dbReference type="Proteomes" id="UP000242450">
    <property type="component" value="Chromosome 12"/>
</dbReference>
<evidence type="ECO:0000256" key="2">
    <source>
        <dbReference type="ARBA" id="ARBA00022490"/>
    </source>
</evidence>
<dbReference type="GO" id="GO:0051015">
    <property type="term" value="F:actin filament binding"/>
    <property type="evidence" value="ECO:0007669"/>
    <property type="project" value="InterPro"/>
</dbReference>
<keyword evidence="2" id="KW-0963">Cytoplasm</keyword>
<proteinExistence type="predicted"/>
<keyword evidence="4" id="KW-1185">Reference proteome</keyword>
<dbReference type="Gene3D" id="1.20.120.230">
    <property type="entry name" value="Alpha-catenin/vinculin-like"/>
    <property type="match status" value="1"/>
</dbReference>